<dbReference type="InterPro" id="IPR052337">
    <property type="entry name" value="SAT4-like"/>
</dbReference>
<feature type="transmembrane region" description="Helical" evidence="7">
    <location>
        <begin position="164"/>
        <end position="192"/>
    </location>
</feature>
<feature type="transmembrane region" description="Helical" evidence="7">
    <location>
        <begin position="14"/>
        <end position="32"/>
    </location>
</feature>
<feature type="transmembrane region" description="Helical" evidence="7">
    <location>
        <begin position="204"/>
        <end position="223"/>
    </location>
</feature>
<evidence type="ECO:0000256" key="3">
    <source>
        <dbReference type="ARBA" id="ARBA00022989"/>
    </source>
</evidence>
<evidence type="ECO:0000259" key="8">
    <source>
        <dbReference type="Pfam" id="PF20684"/>
    </source>
</evidence>
<dbReference type="EMBL" id="ML978200">
    <property type="protein sequence ID" value="KAF2029516.1"/>
    <property type="molecule type" value="Genomic_DNA"/>
</dbReference>
<keyword evidence="3 7" id="KW-1133">Transmembrane helix</keyword>
<evidence type="ECO:0000256" key="2">
    <source>
        <dbReference type="ARBA" id="ARBA00022692"/>
    </source>
</evidence>
<protein>
    <recommendedName>
        <fullName evidence="8">Rhodopsin domain-containing protein</fullName>
    </recommendedName>
</protein>
<comment type="similarity">
    <text evidence="5">Belongs to the SAT4 family.</text>
</comment>
<evidence type="ECO:0000256" key="6">
    <source>
        <dbReference type="SAM" id="MobiDB-lite"/>
    </source>
</evidence>
<reference evidence="9" key="1">
    <citation type="journal article" date="2020" name="Stud. Mycol.">
        <title>101 Dothideomycetes genomes: a test case for predicting lifestyles and emergence of pathogens.</title>
        <authorList>
            <person name="Haridas S."/>
            <person name="Albert R."/>
            <person name="Binder M."/>
            <person name="Bloem J."/>
            <person name="Labutti K."/>
            <person name="Salamov A."/>
            <person name="Andreopoulos B."/>
            <person name="Baker S."/>
            <person name="Barry K."/>
            <person name="Bills G."/>
            <person name="Bluhm B."/>
            <person name="Cannon C."/>
            <person name="Castanera R."/>
            <person name="Culley D."/>
            <person name="Daum C."/>
            <person name="Ezra D."/>
            <person name="Gonzalez J."/>
            <person name="Henrissat B."/>
            <person name="Kuo A."/>
            <person name="Liang C."/>
            <person name="Lipzen A."/>
            <person name="Lutzoni F."/>
            <person name="Magnuson J."/>
            <person name="Mondo S."/>
            <person name="Nolan M."/>
            <person name="Ohm R."/>
            <person name="Pangilinan J."/>
            <person name="Park H.-J."/>
            <person name="Ramirez L."/>
            <person name="Alfaro M."/>
            <person name="Sun H."/>
            <person name="Tritt A."/>
            <person name="Yoshinaga Y."/>
            <person name="Zwiers L.-H."/>
            <person name="Turgeon B."/>
            <person name="Goodwin S."/>
            <person name="Spatafora J."/>
            <person name="Crous P."/>
            <person name="Grigoriev I."/>
        </authorList>
    </citation>
    <scope>NUCLEOTIDE SEQUENCE</scope>
    <source>
        <strain evidence="9">CBS 110217</strain>
    </source>
</reference>
<keyword evidence="2 7" id="KW-0812">Transmembrane</keyword>
<feature type="transmembrane region" description="Helical" evidence="7">
    <location>
        <begin position="44"/>
        <end position="66"/>
    </location>
</feature>
<dbReference type="AlphaFoldDB" id="A0A9P4H790"/>
<keyword evidence="4 7" id="KW-0472">Membrane</keyword>
<feature type="transmembrane region" description="Helical" evidence="7">
    <location>
        <begin position="124"/>
        <end position="144"/>
    </location>
</feature>
<comment type="subcellular location">
    <subcellularLocation>
        <location evidence="1">Membrane</location>
        <topology evidence="1">Multi-pass membrane protein</topology>
    </subcellularLocation>
</comment>
<evidence type="ECO:0000256" key="7">
    <source>
        <dbReference type="SAM" id="Phobius"/>
    </source>
</evidence>
<feature type="domain" description="Rhodopsin" evidence="8">
    <location>
        <begin position="28"/>
        <end position="268"/>
    </location>
</feature>
<keyword evidence="10" id="KW-1185">Reference proteome</keyword>
<dbReference type="InterPro" id="IPR049326">
    <property type="entry name" value="Rhodopsin_dom_fungi"/>
</dbReference>
<feature type="transmembrane region" description="Helical" evidence="7">
    <location>
        <begin position="86"/>
        <end position="112"/>
    </location>
</feature>
<gene>
    <name evidence="9" type="ORF">EK21DRAFT_67629</name>
</gene>
<dbReference type="Pfam" id="PF20684">
    <property type="entry name" value="Fung_rhodopsin"/>
    <property type="match status" value="1"/>
</dbReference>
<organism evidence="9 10">
    <name type="scientific">Setomelanomma holmii</name>
    <dbReference type="NCBI Taxonomy" id="210430"/>
    <lineage>
        <taxon>Eukaryota</taxon>
        <taxon>Fungi</taxon>
        <taxon>Dikarya</taxon>
        <taxon>Ascomycota</taxon>
        <taxon>Pezizomycotina</taxon>
        <taxon>Dothideomycetes</taxon>
        <taxon>Pleosporomycetidae</taxon>
        <taxon>Pleosporales</taxon>
        <taxon>Pleosporineae</taxon>
        <taxon>Phaeosphaeriaceae</taxon>
        <taxon>Setomelanomma</taxon>
    </lineage>
</organism>
<dbReference type="OrthoDB" id="5417844at2759"/>
<sequence length="371" mass="41173">MGRPSDFASILNGVMWFQVVLATVFIALRLYTRHYIIRNIGWDDVLTVVNLITLIGYVGCISVGITHGVGRKTADIVRLELDYSQAIMWEAIGQGICIMGIAASKGSVALFLLRIVLKRWHVALLWFCIVSTTAMCIITTTLLYMQCKPTAFLWDHTIEGGYCWLNFTLVGLTMGAWSAAMDFVLAILPWHVVMGLNMKRKEKFTIACGLSLGVFAGACSIVRTIELQSLSSMENYVYDTSSMLLWSSSEVCLTIVCACIPVLRPLYVRIAYGSRGDSSGQKSYPLHDNSTSKRSRGLDGSQPNNKIYMGPDESILQTTVRMGSDTASEESILREHNEQKYGADGQPWDSGIKRTRDIKVTTTVTSKEEEV</sequence>
<evidence type="ECO:0000256" key="1">
    <source>
        <dbReference type="ARBA" id="ARBA00004141"/>
    </source>
</evidence>
<evidence type="ECO:0000313" key="9">
    <source>
        <dbReference type="EMBL" id="KAF2029516.1"/>
    </source>
</evidence>
<feature type="transmembrane region" description="Helical" evidence="7">
    <location>
        <begin position="243"/>
        <end position="263"/>
    </location>
</feature>
<comment type="caution">
    <text evidence="9">The sequence shown here is derived from an EMBL/GenBank/DDBJ whole genome shotgun (WGS) entry which is preliminary data.</text>
</comment>
<proteinExistence type="inferred from homology"/>
<name>A0A9P4H790_9PLEO</name>
<evidence type="ECO:0000256" key="4">
    <source>
        <dbReference type="ARBA" id="ARBA00023136"/>
    </source>
</evidence>
<feature type="region of interest" description="Disordered" evidence="6">
    <location>
        <begin position="276"/>
        <end position="352"/>
    </location>
</feature>
<dbReference type="PANTHER" id="PTHR33048">
    <property type="entry name" value="PTH11-LIKE INTEGRAL MEMBRANE PROTEIN (AFU_ORTHOLOGUE AFUA_5G11245)"/>
    <property type="match status" value="1"/>
</dbReference>
<dbReference type="Proteomes" id="UP000799777">
    <property type="component" value="Unassembled WGS sequence"/>
</dbReference>
<feature type="compositionally biased region" description="Basic and acidic residues" evidence="6">
    <location>
        <begin position="331"/>
        <end position="341"/>
    </location>
</feature>
<accession>A0A9P4H790</accession>
<evidence type="ECO:0000313" key="10">
    <source>
        <dbReference type="Proteomes" id="UP000799777"/>
    </source>
</evidence>
<dbReference type="PANTHER" id="PTHR33048:SF93">
    <property type="entry name" value="INTEGRAL MEMBRANE PROTEIN"/>
    <property type="match status" value="1"/>
</dbReference>
<evidence type="ECO:0000256" key="5">
    <source>
        <dbReference type="ARBA" id="ARBA00038359"/>
    </source>
</evidence>
<dbReference type="GO" id="GO:0016020">
    <property type="term" value="C:membrane"/>
    <property type="evidence" value="ECO:0007669"/>
    <property type="project" value="UniProtKB-SubCell"/>
</dbReference>